<dbReference type="InterPro" id="IPR014284">
    <property type="entry name" value="RNA_pol_sigma-70_dom"/>
</dbReference>
<dbReference type="GO" id="GO:0006352">
    <property type="term" value="P:DNA-templated transcription initiation"/>
    <property type="evidence" value="ECO:0007669"/>
    <property type="project" value="InterPro"/>
</dbReference>
<dbReference type="GO" id="GO:0003677">
    <property type="term" value="F:DNA binding"/>
    <property type="evidence" value="ECO:0007669"/>
    <property type="project" value="UniProtKB-KW"/>
</dbReference>
<dbReference type="Gene3D" id="1.10.10.10">
    <property type="entry name" value="Winged helix-like DNA-binding domain superfamily/Winged helix DNA-binding domain"/>
    <property type="match status" value="1"/>
</dbReference>
<evidence type="ECO:0000313" key="8">
    <source>
        <dbReference type="EMBL" id="KPL90896.1"/>
    </source>
</evidence>
<dbReference type="Proteomes" id="UP000050277">
    <property type="component" value="Unassembled WGS sequence"/>
</dbReference>
<dbReference type="CDD" id="cd06171">
    <property type="entry name" value="Sigma70_r4"/>
    <property type="match status" value="1"/>
</dbReference>
<feature type="domain" description="RNA polymerase sigma-70 region 2" evidence="6">
    <location>
        <begin position="33"/>
        <end position="99"/>
    </location>
</feature>
<dbReference type="InterPro" id="IPR013324">
    <property type="entry name" value="RNA_pol_sigma_r3/r4-like"/>
</dbReference>
<dbReference type="InterPro" id="IPR007627">
    <property type="entry name" value="RNA_pol_sigma70_r2"/>
</dbReference>
<gene>
    <name evidence="8" type="ORF">SE18_03695</name>
</gene>
<dbReference type="STRING" id="70996.SE18_03695"/>
<dbReference type="InterPro" id="IPR013325">
    <property type="entry name" value="RNA_pol_sigma_r2"/>
</dbReference>
<accession>A0A0P6YFF7</accession>
<evidence type="ECO:0000256" key="1">
    <source>
        <dbReference type="ARBA" id="ARBA00010641"/>
    </source>
</evidence>
<evidence type="ECO:0000256" key="4">
    <source>
        <dbReference type="ARBA" id="ARBA00023125"/>
    </source>
</evidence>
<dbReference type="EMBL" id="LGKP01000008">
    <property type="protein sequence ID" value="KPL90896.1"/>
    <property type="molecule type" value="Genomic_DNA"/>
</dbReference>
<evidence type="ECO:0000256" key="2">
    <source>
        <dbReference type="ARBA" id="ARBA00023015"/>
    </source>
</evidence>
<dbReference type="NCBIfam" id="TIGR02937">
    <property type="entry name" value="sigma70-ECF"/>
    <property type="match status" value="1"/>
</dbReference>
<evidence type="ECO:0000259" key="6">
    <source>
        <dbReference type="Pfam" id="PF04542"/>
    </source>
</evidence>
<dbReference type="SUPFAM" id="SSF88659">
    <property type="entry name" value="Sigma3 and sigma4 domains of RNA polymerase sigma factors"/>
    <property type="match status" value="1"/>
</dbReference>
<sequence>MQKPWEIDATYYQEESELIQALRRRERMACTCLLKRYASRLYHVALRMVGDADEAEDVIQESFIEACRKIEQYRGDGALGAWLQRIVVNSCFMRLRRKRAQTVSIDEQFDLESASPRPELWVLDRELSAELRNAIEQLPQRLRMALIARDIEHYSTEEAAKLLQLTPSALKVRLHRARAALRDILAQGSETAEPAIDHLTDQMLETLCTANSSPSIARQSSK</sequence>
<keyword evidence="9" id="KW-1185">Reference proteome</keyword>
<dbReference type="PANTHER" id="PTHR43133">
    <property type="entry name" value="RNA POLYMERASE ECF-TYPE SIGMA FACTO"/>
    <property type="match status" value="1"/>
</dbReference>
<dbReference type="PANTHER" id="PTHR43133:SF8">
    <property type="entry name" value="RNA POLYMERASE SIGMA FACTOR HI_1459-RELATED"/>
    <property type="match status" value="1"/>
</dbReference>
<organism evidence="8 9">
    <name type="scientific">Herpetosiphon geysericola</name>
    <dbReference type="NCBI Taxonomy" id="70996"/>
    <lineage>
        <taxon>Bacteria</taxon>
        <taxon>Bacillati</taxon>
        <taxon>Chloroflexota</taxon>
        <taxon>Chloroflexia</taxon>
        <taxon>Herpetosiphonales</taxon>
        <taxon>Herpetosiphonaceae</taxon>
        <taxon>Herpetosiphon</taxon>
    </lineage>
</organism>
<dbReference type="InterPro" id="IPR039425">
    <property type="entry name" value="RNA_pol_sigma-70-like"/>
</dbReference>
<comment type="caution">
    <text evidence="8">The sequence shown here is derived from an EMBL/GenBank/DDBJ whole genome shotgun (WGS) entry which is preliminary data.</text>
</comment>
<evidence type="ECO:0000256" key="3">
    <source>
        <dbReference type="ARBA" id="ARBA00023082"/>
    </source>
</evidence>
<proteinExistence type="inferred from homology"/>
<dbReference type="AlphaFoldDB" id="A0A0P6YFF7"/>
<dbReference type="InterPro" id="IPR013249">
    <property type="entry name" value="RNA_pol_sigma70_r4_t2"/>
</dbReference>
<name>A0A0P6YFF7_9CHLR</name>
<evidence type="ECO:0000259" key="7">
    <source>
        <dbReference type="Pfam" id="PF08281"/>
    </source>
</evidence>
<protein>
    <submittedName>
        <fullName evidence="8">RNA polymerase subunit sigma-24</fullName>
    </submittedName>
</protein>
<keyword evidence="5" id="KW-0804">Transcription</keyword>
<evidence type="ECO:0000256" key="5">
    <source>
        <dbReference type="ARBA" id="ARBA00023163"/>
    </source>
</evidence>
<dbReference type="PATRIC" id="fig|70996.4.peg.5221"/>
<dbReference type="InterPro" id="IPR036388">
    <property type="entry name" value="WH-like_DNA-bd_sf"/>
</dbReference>
<feature type="domain" description="RNA polymerase sigma factor 70 region 4 type 2" evidence="7">
    <location>
        <begin position="129"/>
        <end position="181"/>
    </location>
</feature>
<keyword evidence="2" id="KW-0805">Transcription regulation</keyword>
<dbReference type="Pfam" id="PF04542">
    <property type="entry name" value="Sigma70_r2"/>
    <property type="match status" value="1"/>
</dbReference>
<reference evidence="8 9" key="1">
    <citation type="submission" date="2015-07" db="EMBL/GenBank/DDBJ databases">
        <title>Whole genome sequence of Herpetosiphon geysericola DSM 7119.</title>
        <authorList>
            <person name="Hemp J."/>
            <person name="Ward L.M."/>
            <person name="Pace L.A."/>
            <person name="Fischer W.W."/>
        </authorList>
    </citation>
    <scope>NUCLEOTIDE SEQUENCE [LARGE SCALE GENOMIC DNA]</scope>
    <source>
        <strain evidence="8 9">DSM 7119</strain>
    </source>
</reference>
<evidence type="ECO:0000313" key="9">
    <source>
        <dbReference type="Proteomes" id="UP000050277"/>
    </source>
</evidence>
<dbReference type="Gene3D" id="1.10.1740.10">
    <property type="match status" value="1"/>
</dbReference>
<dbReference type="RefSeq" id="WP_054533070.1">
    <property type="nucleotide sequence ID" value="NZ_LGKP01000008.1"/>
</dbReference>
<comment type="similarity">
    <text evidence="1">Belongs to the sigma-70 factor family. ECF subfamily.</text>
</comment>
<keyword evidence="4" id="KW-0238">DNA-binding</keyword>
<dbReference type="OrthoDB" id="9780326at2"/>
<dbReference type="GO" id="GO:0016987">
    <property type="term" value="F:sigma factor activity"/>
    <property type="evidence" value="ECO:0007669"/>
    <property type="project" value="UniProtKB-KW"/>
</dbReference>
<dbReference type="Pfam" id="PF08281">
    <property type="entry name" value="Sigma70_r4_2"/>
    <property type="match status" value="1"/>
</dbReference>
<dbReference type="SUPFAM" id="SSF88946">
    <property type="entry name" value="Sigma2 domain of RNA polymerase sigma factors"/>
    <property type="match status" value="1"/>
</dbReference>
<keyword evidence="3" id="KW-0731">Sigma factor</keyword>